<evidence type="ECO:0000313" key="2">
    <source>
        <dbReference type="Proteomes" id="UP000007755"/>
    </source>
</evidence>
<dbReference type="EMBL" id="GL888137">
    <property type="protein sequence ID" value="EGI66673.1"/>
    <property type="molecule type" value="Genomic_DNA"/>
</dbReference>
<sequence>MIERNDQLSELKNLFSYLEEHRSLKGYDALKTSRRLLDVVAAFTPLDRSIETSGIPSDNARERGTECKVHTHAMACRTACVTRRIDAV</sequence>
<reference evidence="1" key="1">
    <citation type="submission" date="2011-02" db="EMBL/GenBank/DDBJ databases">
        <title>The genome of the leaf-cutting ant Acromyrmex echinatior suggests key adaptations to social evolution and fungus farming.</title>
        <authorList>
            <person name="Nygaard S."/>
            <person name="Zhang G."/>
        </authorList>
    </citation>
    <scope>NUCLEOTIDE SEQUENCE</scope>
</reference>
<name>F4WGK8_ACREC</name>
<protein>
    <submittedName>
        <fullName evidence="1">Uncharacterized protein</fullName>
    </submittedName>
</protein>
<gene>
    <name evidence="1" type="ORF">G5I_04790</name>
</gene>
<evidence type="ECO:0000313" key="1">
    <source>
        <dbReference type="EMBL" id="EGI66673.1"/>
    </source>
</evidence>
<dbReference type="AlphaFoldDB" id="F4WGK8"/>
<dbReference type="Proteomes" id="UP000007755">
    <property type="component" value="Unassembled WGS sequence"/>
</dbReference>
<keyword evidence="2" id="KW-1185">Reference proteome</keyword>
<organism evidence="2">
    <name type="scientific">Acromyrmex echinatior</name>
    <name type="common">Panamanian leafcutter ant</name>
    <name type="synonym">Acromyrmex octospinosus echinatior</name>
    <dbReference type="NCBI Taxonomy" id="103372"/>
    <lineage>
        <taxon>Eukaryota</taxon>
        <taxon>Metazoa</taxon>
        <taxon>Ecdysozoa</taxon>
        <taxon>Arthropoda</taxon>
        <taxon>Hexapoda</taxon>
        <taxon>Insecta</taxon>
        <taxon>Pterygota</taxon>
        <taxon>Neoptera</taxon>
        <taxon>Endopterygota</taxon>
        <taxon>Hymenoptera</taxon>
        <taxon>Apocrita</taxon>
        <taxon>Aculeata</taxon>
        <taxon>Formicoidea</taxon>
        <taxon>Formicidae</taxon>
        <taxon>Myrmicinae</taxon>
        <taxon>Acromyrmex</taxon>
    </lineage>
</organism>
<proteinExistence type="predicted"/>
<dbReference type="InParanoid" id="F4WGK8"/>
<accession>F4WGK8</accession>